<keyword evidence="3" id="KW-1185">Reference proteome</keyword>
<dbReference type="InterPro" id="IPR011010">
    <property type="entry name" value="DNA_brk_join_enz"/>
</dbReference>
<sequence length="54" mass="6328">MLAEAEIDLATIMKRVGHDDEKTTLKIYTHITEKMKRNANEKISNYFSEVLKMQ</sequence>
<proteinExistence type="predicted"/>
<evidence type="ECO:0000256" key="1">
    <source>
        <dbReference type="ARBA" id="ARBA00023172"/>
    </source>
</evidence>
<dbReference type="EMBL" id="JACSQT010000017">
    <property type="protein sequence ID" value="MBD7939449.1"/>
    <property type="molecule type" value="Genomic_DNA"/>
</dbReference>
<evidence type="ECO:0000313" key="2">
    <source>
        <dbReference type="EMBL" id="MBD7939449.1"/>
    </source>
</evidence>
<gene>
    <name evidence="2" type="ORF">H9655_20620</name>
</gene>
<dbReference type="Gene3D" id="1.10.443.10">
    <property type="entry name" value="Intergrase catalytic core"/>
    <property type="match status" value="1"/>
</dbReference>
<evidence type="ECO:0000313" key="3">
    <source>
        <dbReference type="Proteomes" id="UP000657931"/>
    </source>
</evidence>
<name>A0ABR8QVI1_9BACI</name>
<dbReference type="InterPro" id="IPR013762">
    <property type="entry name" value="Integrase-like_cat_sf"/>
</dbReference>
<organism evidence="2 3">
    <name type="scientific">Cytobacillus stercorigallinarum</name>
    <dbReference type="NCBI Taxonomy" id="2762240"/>
    <lineage>
        <taxon>Bacteria</taxon>
        <taxon>Bacillati</taxon>
        <taxon>Bacillota</taxon>
        <taxon>Bacilli</taxon>
        <taxon>Bacillales</taxon>
        <taxon>Bacillaceae</taxon>
        <taxon>Cytobacillus</taxon>
    </lineage>
</organism>
<dbReference type="Proteomes" id="UP000657931">
    <property type="component" value="Unassembled WGS sequence"/>
</dbReference>
<protein>
    <recommendedName>
        <fullName evidence="4">Integrase</fullName>
    </recommendedName>
</protein>
<reference evidence="2 3" key="1">
    <citation type="submission" date="2020-08" db="EMBL/GenBank/DDBJ databases">
        <title>A Genomic Blueprint of the Chicken Gut Microbiome.</title>
        <authorList>
            <person name="Gilroy R."/>
            <person name="Ravi A."/>
            <person name="Getino M."/>
            <person name="Pursley I."/>
            <person name="Horton D.L."/>
            <person name="Alikhan N.-F."/>
            <person name="Baker D."/>
            <person name="Gharbi K."/>
            <person name="Hall N."/>
            <person name="Watson M."/>
            <person name="Adriaenssens E.M."/>
            <person name="Foster-Nyarko E."/>
            <person name="Jarju S."/>
            <person name="Secka A."/>
            <person name="Antonio M."/>
            <person name="Oren A."/>
            <person name="Chaudhuri R."/>
            <person name="La Ragione R.M."/>
            <person name="Hildebrand F."/>
            <person name="Pallen M.J."/>
        </authorList>
    </citation>
    <scope>NUCLEOTIDE SEQUENCE [LARGE SCALE GENOMIC DNA]</scope>
    <source>
        <strain evidence="2 3">Sa5YUA1</strain>
    </source>
</reference>
<evidence type="ECO:0008006" key="4">
    <source>
        <dbReference type="Google" id="ProtNLM"/>
    </source>
</evidence>
<accession>A0ABR8QVI1</accession>
<keyword evidence="1" id="KW-0233">DNA recombination</keyword>
<dbReference type="SUPFAM" id="SSF56349">
    <property type="entry name" value="DNA breaking-rejoining enzymes"/>
    <property type="match status" value="1"/>
</dbReference>
<comment type="caution">
    <text evidence="2">The sequence shown here is derived from an EMBL/GenBank/DDBJ whole genome shotgun (WGS) entry which is preliminary data.</text>
</comment>